<keyword evidence="10" id="KW-0496">Mitochondrion</keyword>
<dbReference type="OMA" id="LEYKIIM"/>
<name>A0A226EHY3_FOLCA</name>
<comment type="subcellular location">
    <subcellularLocation>
        <location evidence="1">Mitochondrion inner membrane</location>
        <topology evidence="1">Single-pass membrane protein</topology>
    </subcellularLocation>
</comment>
<evidence type="ECO:0000256" key="2">
    <source>
        <dbReference type="ARBA" id="ARBA00007260"/>
    </source>
</evidence>
<evidence type="ECO:0000256" key="8">
    <source>
        <dbReference type="ARBA" id="ARBA00022982"/>
    </source>
</evidence>
<evidence type="ECO:0000256" key="10">
    <source>
        <dbReference type="ARBA" id="ARBA00023128"/>
    </source>
</evidence>
<evidence type="ECO:0000256" key="14">
    <source>
        <dbReference type="SAM" id="Phobius"/>
    </source>
</evidence>
<evidence type="ECO:0000256" key="3">
    <source>
        <dbReference type="ARBA" id="ARBA00018681"/>
    </source>
</evidence>
<dbReference type="STRING" id="158441.A0A226EHY3"/>
<keyword evidence="15" id="KW-0830">Ubiquinone</keyword>
<keyword evidence="5" id="KW-0679">Respiratory chain</keyword>
<evidence type="ECO:0000256" key="11">
    <source>
        <dbReference type="ARBA" id="ARBA00023136"/>
    </source>
</evidence>
<dbReference type="PANTHER" id="PTHR15469">
    <property type="entry name" value="NADH-UBIQUINONE OXIDOREDUCTASE B15 SUBUNIT"/>
    <property type="match status" value="1"/>
</dbReference>
<dbReference type="AlphaFoldDB" id="A0A226EHY3"/>
<reference evidence="15 16" key="1">
    <citation type="submission" date="2015-12" db="EMBL/GenBank/DDBJ databases">
        <title>The genome of Folsomia candida.</title>
        <authorList>
            <person name="Faddeeva A."/>
            <person name="Derks M.F."/>
            <person name="Anvar Y."/>
            <person name="Smit S."/>
            <person name="Van Straalen N."/>
            <person name="Roelofs D."/>
        </authorList>
    </citation>
    <scope>NUCLEOTIDE SEQUENCE [LARGE SCALE GENOMIC DNA]</scope>
    <source>
        <strain evidence="15 16">VU population</strain>
        <tissue evidence="15">Whole body</tissue>
    </source>
</reference>
<evidence type="ECO:0000256" key="6">
    <source>
        <dbReference type="ARBA" id="ARBA00022692"/>
    </source>
</evidence>
<keyword evidence="4" id="KW-0813">Transport</keyword>
<evidence type="ECO:0000256" key="7">
    <source>
        <dbReference type="ARBA" id="ARBA00022792"/>
    </source>
</evidence>
<dbReference type="GO" id="GO:0005743">
    <property type="term" value="C:mitochondrial inner membrane"/>
    <property type="evidence" value="ECO:0007669"/>
    <property type="project" value="UniProtKB-SubCell"/>
</dbReference>
<evidence type="ECO:0000256" key="12">
    <source>
        <dbReference type="ARBA" id="ARBA00030212"/>
    </source>
</evidence>
<dbReference type="EMBL" id="LNIX01000003">
    <property type="protein sequence ID" value="OXA56950.1"/>
    <property type="molecule type" value="Genomic_DNA"/>
</dbReference>
<sequence length="163" mass="19533">MRRNESRNSRISFIASVCAKKKLGIFFLKTKNHIIFSNSHSHKLGEMSNKLEQYDVSPKELRNIQERAKIRADFRKEFVKQFTNPHRHGEGGYLFDPALQRWQSLKAQQYYYFKPTSKTIFWPILVVSTCFGYGHWMKLRRAKREAAYRQGLVSYRDREFKFI</sequence>
<evidence type="ECO:0000313" key="16">
    <source>
        <dbReference type="Proteomes" id="UP000198287"/>
    </source>
</evidence>
<dbReference type="Pfam" id="PF07225">
    <property type="entry name" value="NDUF_B4"/>
    <property type="match status" value="1"/>
</dbReference>
<keyword evidence="8" id="KW-0249">Electron transport</keyword>
<evidence type="ECO:0000256" key="5">
    <source>
        <dbReference type="ARBA" id="ARBA00022660"/>
    </source>
</evidence>
<protein>
    <recommendedName>
        <fullName evidence="3">NADH dehydrogenase [ubiquinone] 1 beta subcomplex subunit 4</fullName>
    </recommendedName>
    <alternativeName>
        <fullName evidence="12">Complex I-B15</fullName>
    </alternativeName>
    <alternativeName>
        <fullName evidence="13">NADH-ubiquinone oxidoreductase B15 subunit</fullName>
    </alternativeName>
</protein>
<evidence type="ECO:0000256" key="13">
    <source>
        <dbReference type="ARBA" id="ARBA00030987"/>
    </source>
</evidence>
<keyword evidence="9 14" id="KW-1133">Transmembrane helix</keyword>
<comment type="caution">
    <text evidence="15">The sequence shown here is derived from an EMBL/GenBank/DDBJ whole genome shotgun (WGS) entry which is preliminary data.</text>
</comment>
<evidence type="ECO:0000256" key="9">
    <source>
        <dbReference type="ARBA" id="ARBA00022989"/>
    </source>
</evidence>
<organism evidence="15 16">
    <name type="scientific">Folsomia candida</name>
    <name type="common">Springtail</name>
    <dbReference type="NCBI Taxonomy" id="158441"/>
    <lineage>
        <taxon>Eukaryota</taxon>
        <taxon>Metazoa</taxon>
        <taxon>Ecdysozoa</taxon>
        <taxon>Arthropoda</taxon>
        <taxon>Hexapoda</taxon>
        <taxon>Collembola</taxon>
        <taxon>Entomobryomorpha</taxon>
        <taxon>Isotomoidea</taxon>
        <taxon>Isotomidae</taxon>
        <taxon>Proisotominae</taxon>
        <taxon>Folsomia</taxon>
    </lineage>
</organism>
<evidence type="ECO:0000313" key="15">
    <source>
        <dbReference type="EMBL" id="OXA56950.1"/>
    </source>
</evidence>
<dbReference type="Proteomes" id="UP000198287">
    <property type="component" value="Unassembled WGS sequence"/>
</dbReference>
<comment type="similarity">
    <text evidence="2">Belongs to the complex I NDUFB4 subunit family.</text>
</comment>
<dbReference type="InterPro" id="IPR009866">
    <property type="entry name" value="NADH_UbQ_OxRdtase_NDUFB4_su"/>
</dbReference>
<keyword evidence="7" id="KW-0999">Mitochondrion inner membrane</keyword>
<keyword evidence="16" id="KW-1185">Reference proteome</keyword>
<proteinExistence type="inferred from homology"/>
<dbReference type="PANTHER" id="PTHR15469:SF0">
    <property type="entry name" value="NADH DEHYDROGENASE [UBIQUINONE] 1 BETA SUBCOMPLEX SUBUNIT 4"/>
    <property type="match status" value="1"/>
</dbReference>
<gene>
    <name evidence="15" type="ORF">Fcan01_07142</name>
</gene>
<evidence type="ECO:0000256" key="1">
    <source>
        <dbReference type="ARBA" id="ARBA00004434"/>
    </source>
</evidence>
<keyword evidence="11 14" id="KW-0472">Membrane</keyword>
<accession>A0A226EHY3</accession>
<evidence type="ECO:0000256" key="4">
    <source>
        <dbReference type="ARBA" id="ARBA00022448"/>
    </source>
</evidence>
<feature type="transmembrane region" description="Helical" evidence="14">
    <location>
        <begin position="120"/>
        <end position="136"/>
    </location>
</feature>
<dbReference type="OrthoDB" id="5818798at2759"/>
<keyword evidence="6 14" id="KW-0812">Transmembrane</keyword>